<comment type="caution">
    <text evidence="1">The sequence shown here is derived from an EMBL/GenBank/DDBJ whole genome shotgun (WGS) entry which is preliminary data.</text>
</comment>
<evidence type="ECO:0000313" key="2">
    <source>
        <dbReference type="Proteomes" id="UP000823612"/>
    </source>
</evidence>
<dbReference type="EMBL" id="JADIMZ010000121">
    <property type="protein sequence ID" value="MBO8433246.1"/>
    <property type="molecule type" value="Genomic_DNA"/>
</dbReference>
<dbReference type="Proteomes" id="UP000823612">
    <property type="component" value="Unassembled WGS sequence"/>
</dbReference>
<evidence type="ECO:0000313" key="1">
    <source>
        <dbReference type="EMBL" id="MBO8433246.1"/>
    </source>
</evidence>
<gene>
    <name evidence="1" type="ORF">IAB08_08170</name>
</gene>
<name>A0A9D9DVL4_9BACT</name>
<sequence>MKESNEMMAYMVKNLSMLLMEHYTDLSMEQALNIVFNSDTYQKVLNEKTHLYYQSPRYVYSFLEEEIKTGKPR</sequence>
<evidence type="ECO:0008006" key="3">
    <source>
        <dbReference type="Google" id="ProtNLM"/>
    </source>
</evidence>
<proteinExistence type="predicted"/>
<accession>A0A9D9DVL4</accession>
<reference evidence="1" key="2">
    <citation type="journal article" date="2021" name="PeerJ">
        <title>Extensive microbial diversity within the chicken gut microbiome revealed by metagenomics and culture.</title>
        <authorList>
            <person name="Gilroy R."/>
            <person name="Ravi A."/>
            <person name="Getino M."/>
            <person name="Pursley I."/>
            <person name="Horton D.L."/>
            <person name="Alikhan N.F."/>
            <person name="Baker D."/>
            <person name="Gharbi K."/>
            <person name="Hall N."/>
            <person name="Watson M."/>
            <person name="Adriaenssens E.M."/>
            <person name="Foster-Nyarko E."/>
            <person name="Jarju S."/>
            <person name="Secka A."/>
            <person name="Antonio M."/>
            <person name="Oren A."/>
            <person name="Chaudhuri R.R."/>
            <person name="La Ragione R."/>
            <person name="Hildebrand F."/>
            <person name="Pallen M.J."/>
        </authorList>
    </citation>
    <scope>NUCLEOTIDE SEQUENCE</scope>
    <source>
        <strain evidence="1">2889</strain>
    </source>
</reference>
<protein>
    <recommendedName>
        <fullName evidence="3">DUF3791 domain-containing protein</fullName>
    </recommendedName>
</protein>
<organism evidence="1 2">
    <name type="scientific">Candidatus Pullibacteroides excrementavium</name>
    <dbReference type="NCBI Taxonomy" id="2840905"/>
    <lineage>
        <taxon>Bacteria</taxon>
        <taxon>Pseudomonadati</taxon>
        <taxon>Bacteroidota</taxon>
        <taxon>Bacteroidia</taxon>
        <taxon>Bacteroidales</taxon>
        <taxon>Candidatus Pullibacteroides</taxon>
    </lineage>
</organism>
<dbReference type="AlphaFoldDB" id="A0A9D9DVL4"/>
<reference evidence="1" key="1">
    <citation type="submission" date="2020-10" db="EMBL/GenBank/DDBJ databases">
        <authorList>
            <person name="Gilroy R."/>
        </authorList>
    </citation>
    <scope>NUCLEOTIDE SEQUENCE</scope>
    <source>
        <strain evidence="1">2889</strain>
    </source>
</reference>